<dbReference type="Proteomes" id="UP001627154">
    <property type="component" value="Unassembled WGS sequence"/>
</dbReference>
<dbReference type="Pfam" id="PF03732">
    <property type="entry name" value="Retrotrans_gag"/>
    <property type="match status" value="1"/>
</dbReference>
<dbReference type="SUPFAM" id="SSF56672">
    <property type="entry name" value="DNA/RNA polymerases"/>
    <property type="match status" value="1"/>
</dbReference>
<dbReference type="PANTHER" id="PTHR15503">
    <property type="entry name" value="LDOC1 RELATED"/>
    <property type="match status" value="1"/>
</dbReference>
<reference evidence="3 4" key="1">
    <citation type="journal article" date="2024" name="bioRxiv">
        <title>A reference genome for Trichogramma kaykai: A tiny desert-dwelling parasitoid wasp with competing sex-ratio distorters.</title>
        <authorList>
            <person name="Culotta J."/>
            <person name="Lindsey A.R."/>
        </authorList>
    </citation>
    <scope>NUCLEOTIDE SEQUENCE [LARGE SCALE GENOMIC DNA]</scope>
    <source>
        <strain evidence="3 4">KSX58</strain>
    </source>
</reference>
<feature type="region of interest" description="Disordered" evidence="1">
    <location>
        <begin position="100"/>
        <end position="120"/>
    </location>
</feature>
<dbReference type="AlphaFoldDB" id="A0ABD2W2E0"/>
<dbReference type="InterPro" id="IPR021109">
    <property type="entry name" value="Peptidase_aspartic_dom_sf"/>
</dbReference>
<gene>
    <name evidence="3" type="ORF">TKK_017597</name>
</gene>
<evidence type="ECO:0000256" key="1">
    <source>
        <dbReference type="SAM" id="MobiDB-lite"/>
    </source>
</evidence>
<dbReference type="EMBL" id="JBJJXI010000141">
    <property type="protein sequence ID" value="KAL3387018.1"/>
    <property type="molecule type" value="Genomic_DNA"/>
</dbReference>
<evidence type="ECO:0000259" key="2">
    <source>
        <dbReference type="Pfam" id="PF03732"/>
    </source>
</evidence>
<evidence type="ECO:0000313" key="3">
    <source>
        <dbReference type="EMBL" id="KAL3387018.1"/>
    </source>
</evidence>
<dbReference type="Gene3D" id="2.40.70.10">
    <property type="entry name" value="Acid Proteases"/>
    <property type="match status" value="1"/>
</dbReference>
<dbReference type="PANTHER" id="PTHR15503:SF22">
    <property type="entry name" value="TRANSPOSON TY3-I GAG POLYPROTEIN"/>
    <property type="match status" value="1"/>
</dbReference>
<protein>
    <recommendedName>
        <fullName evidence="2">Retrotransposon gag domain-containing protein</fullName>
    </recommendedName>
</protein>
<comment type="caution">
    <text evidence="3">The sequence shown here is derived from an EMBL/GenBank/DDBJ whole genome shotgun (WGS) entry which is preliminary data.</text>
</comment>
<dbReference type="InterPro" id="IPR032567">
    <property type="entry name" value="RTL1-rel"/>
</dbReference>
<organism evidence="3 4">
    <name type="scientific">Trichogramma kaykai</name>
    <dbReference type="NCBI Taxonomy" id="54128"/>
    <lineage>
        <taxon>Eukaryota</taxon>
        <taxon>Metazoa</taxon>
        <taxon>Ecdysozoa</taxon>
        <taxon>Arthropoda</taxon>
        <taxon>Hexapoda</taxon>
        <taxon>Insecta</taxon>
        <taxon>Pterygota</taxon>
        <taxon>Neoptera</taxon>
        <taxon>Endopterygota</taxon>
        <taxon>Hymenoptera</taxon>
        <taxon>Apocrita</taxon>
        <taxon>Proctotrupomorpha</taxon>
        <taxon>Chalcidoidea</taxon>
        <taxon>Trichogrammatidae</taxon>
        <taxon>Trichogramma</taxon>
    </lineage>
</organism>
<feature type="domain" description="Retrotransposon gag" evidence="2">
    <location>
        <begin position="326"/>
        <end position="415"/>
    </location>
</feature>
<dbReference type="CDD" id="cd00303">
    <property type="entry name" value="retropepsin_like"/>
    <property type="match status" value="1"/>
</dbReference>
<dbReference type="Gene3D" id="3.10.10.10">
    <property type="entry name" value="HIV Type 1 Reverse Transcriptase, subunit A, domain 1"/>
    <property type="match status" value="1"/>
</dbReference>
<dbReference type="GO" id="GO:0071897">
    <property type="term" value="P:DNA biosynthetic process"/>
    <property type="evidence" value="ECO:0007669"/>
    <property type="project" value="UniProtKB-ARBA"/>
</dbReference>
<name>A0ABD2W2E0_9HYME</name>
<evidence type="ECO:0000313" key="4">
    <source>
        <dbReference type="Proteomes" id="UP001627154"/>
    </source>
</evidence>
<keyword evidence="4" id="KW-1185">Reference proteome</keyword>
<dbReference type="InterPro" id="IPR043502">
    <property type="entry name" value="DNA/RNA_pol_sf"/>
</dbReference>
<accession>A0ABD2W2E0</accession>
<sequence length="821" mass="92768">MNQSLANITLGNATYNLTEYLRNIPEDELLAAFEELDLRCTGNAIDDYCKFLKHIAGEYNEEDFIMEEDLSEPERARLKEERMLRRDTFVQRIAKAEETKANLAKSKETPENKSQEEGKELVPWTSPEGEIYFMPKAVTAYVDSVLSAIAKDMDRIRLAADRCEKLEREMEKHATGVMTSTKIARPSPGNMNDQAESNTSWVDPRTVQVNDTFDIRYFQPSLESTTHEPMMDGIKNRINPEEGNALFNGRTIGMRQNNAINGPTPYSVLTDRPSIFTSTDLGKTIRSWNFKFNGSTGMNVEEFLRRVKECTQSARLSEMDVLGSMPELLSGIALRWYRNNKNECKTWAQFCTEARRYFGVTQYFQERLQAEVVTRTQGSQEPVAEYIICAQALMNQLEGKWSPQQQLELLYQNMRPELRKVIPRDQVTSISRLVDLARTQERILKDEQSFREPPPPEDVFWSEFSCKTQKKDNQAPQNNVAIAAMAPKPSTSLDTAPFLEILGNISKRLEAIESVKAKEPAQEKNEQSPKETFDYIANRDDKTVSQEDNQSECSTNSVEEVDHTLPLPAYPRWWTVAEFGDFRVRALIDSGASRTCLGPIGLQIATHLGIEVIPFMGANVTGPNGQSLAITAQAKMSLTVATKTKEVVLYIADSFDYDCVLGANWFVTFYAMVNPRTHELYFDNVKVCQVEFDNQATKPQSISAIGLQDTTAEEKAELEKIVARTLPDLGPDAPLGCTDWAEHEIEVACEKPIKQRCYPVSQRMEEIMYGQLENMLKQGTVTPSTSSWSTIGSTRSAIVKLSGPFNTIIPLKILISKSCRK</sequence>
<dbReference type="InterPro" id="IPR005162">
    <property type="entry name" value="Retrotrans_gag_dom"/>
</dbReference>
<proteinExistence type="predicted"/>